<protein>
    <submittedName>
        <fullName evidence="1">Uncharacterized protein</fullName>
    </submittedName>
</protein>
<sequence length="180" mass="21588">MRFLILLLFVTNIYANVKQEMFGLYQNKKFDKVCTMGFNNLKKYKRDEEFLSLYAFSCLNSDYIDRLAVPTALLKFSEEARANSAYFAVILMQKKLLYHSLLDGYQLSKLKLPTTNYVLSKVFDLYTKLGKHEKRAFYIFEDPKDKKLTYKLYLAKDYKITKMVIEEFYDTMLIKRHIYW</sequence>
<dbReference type="AlphaFoldDB" id="A0A1W1CPX4"/>
<accession>A0A1W1CPX4</accession>
<dbReference type="EMBL" id="FPHK01000112">
    <property type="protein sequence ID" value="SFV67856.1"/>
    <property type="molecule type" value="Genomic_DNA"/>
</dbReference>
<organism evidence="1">
    <name type="scientific">hydrothermal vent metagenome</name>
    <dbReference type="NCBI Taxonomy" id="652676"/>
    <lineage>
        <taxon>unclassified sequences</taxon>
        <taxon>metagenomes</taxon>
        <taxon>ecological metagenomes</taxon>
    </lineage>
</organism>
<proteinExistence type="predicted"/>
<name>A0A1W1CPX4_9ZZZZ</name>
<evidence type="ECO:0000313" key="1">
    <source>
        <dbReference type="EMBL" id="SFV67856.1"/>
    </source>
</evidence>
<gene>
    <name evidence="1" type="ORF">MNB_SM-6-105</name>
</gene>
<reference evidence="1" key="1">
    <citation type="submission" date="2016-10" db="EMBL/GenBank/DDBJ databases">
        <authorList>
            <person name="de Groot N.N."/>
        </authorList>
    </citation>
    <scope>NUCLEOTIDE SEQUENCE</scope>
</reference>